<evidence type="ECO:0000313" key="3">
    <source>
        <dbReference type="Proteomes" id="UP001501094"/>
    </source>
</evidence>
<keyword evidence="1" id="KW-1133">Transmembrane helix</keyword>
<feature type="transmembrane region" description="Helical" evidence="1">
    <location>
        <begin position="52"/>
        <end position="74"/>
    </location>
</feature>
<dbReference type="Proteomes" id="UP001501094">
    <property type="component" value="Unassembled WGS sequence"/>
</dbReference>
<comment type="caution">
    <text evidence="2">The sequence shown here is derived from an EMBL/GenBank/DDBJ whole genome shotgun (WGS) entry which is preliminary data.</text>
</comment>
<organism evidence="2 3">
    <name type="scientific">Myceligenerans crystallogenes</name>
    <dbReference type="NCBI Taxonomy" id="316335"/>
    <lineage>
        <taxon>Bacteria</taxon>
        <taxon>Bacillati</taxon>
        <taxon>Actinomycetota</taxon>
        <taxon>Actinomycetes</taxon>
        <taxon>Micrococcales</taxon>
        <taxon>Promicromonosporaceae</taxon>
        <taxon>Myceligenerans</taxon>
    </lineage>
</organism>
<protein>
    <recommendedName>
        <fullName evidence="4">ATP synthase protein I</fullName>
    </recommendedName>
</protein>
<evidence type="ECO:0008006" key="4">
    <source>
        <dbReference type="Google" id="ProtNLM"/>
    </source>
</evidence>
<gene>
    <name evidence="2" type="ORF">GCM10009751_19870</name>
</gene>
<evidence type="ECO:0000313" key="2">
    <source>
        <dbReference type="EMBL" id="GAA1862093.1"/>
    </source>
</evidence>
<feature type="transmembrane region" description="Helical" evidence="1">
    <location>
        <begin position="86"/>
        <end position="105"/>
    </location>
</feature>
<dbReference type="EMBL" id="BAAANL010000003">
    <property type="protein sequence ID" value="GAA1862093.1"/>
    <property type="molecule type" value="Genomic_DNA"/>
</dbReference>
<reference evidence="2 3" key="1">
    <citation type="journal article" date="2019" name="Int. J. Syst. Evol. Microbiol.">
        <title>The Global Catalogue of Microorganisms (GCM) 10K type strain sequencing project: providing services to taxonomists for standard genome sequencing and annotation.</title>
        <authorList>
            <consortium name="The Broad Institute Genomics Platform"/>
            <consortium name="The Broad Institute Genome Sequencing Center for Infectious Disease"/>
            <person name="Wu L."/>
            <person name="Ma J."/>
        </authorList>
    </citation>
    <scope>NUCLEOTIDE SEQUENCE [LARGE SCALE GENOMIC DNA]</scope>
    <source>
        <strain evidence="2 3">JCM 14326</strain>
    </source>
</reference>
<evidence type="ECO:0000256" key="1">
    <source>
        <dbReference type="SAM" id="Phobius"/>
    </source>
</evidence>
<keyword evidence="3" id="KW-1185">Reference proteome</keyword>
<sequence length="146" mass="14951">MSETPAAPGPAETHGAERAVLRTALRYSGLLVAALAVAGSIVGFLVAGLPGLWGALLGAALAAFFSGVTVWSVARTVGKDPTTTGAVVMGSWIGKMVVLVVVLVLLRGQDFYDRVVLFVVLLIGAVGSALLDYRAVRGGRLPYVGS</sequence>
<name>A0ABN2ND43_9MICO</name>
<feature type="transmembrane region" description="Helical" evidence="1">
    <location>
        <begin position="27"/>
        <end position="46"/>
    </location>
</feature>
<feature type="transmembrane region" description="Helical" evidence="1">
    <location>
        <begin position="111"/>
        <end position="131"/>
    </location>
</feature>
<keyword evidence="1" id="KW-0472">Membrane</keyword>
<proteinExistence type="predicted"/>
<dbReference type="RefSeq" id="WP_344102134.1">
    <property type="nucleotide sequence ID" value="NZ_BAAANL010000003.1"/>
</dbReference>
<accession>A0ABN2ND43</accession>
<keyword evidence="1" id="KW-0812">Transmembrane</keyword>